<evidence type="ECO:0000313" key="5">
    <source>
        <dbReference type="EMBL" id="KAF1979134.1"/>
    </source>
</evidence>
<name>A0A6A5VP72_9PLEO</name>
<protein>
    <submittedName>
        <fullName evidence="5">Di-copper centre-containing protein</fullName>
    </submittedName>
</protein>
<keyword evidence="3" id="KW-0732">Signal</keyword>
<gene>
    <name evidence="5" type="ORF">BU23DRAFT_576829</name>
</gene>
<keyword evidence="6" id="KW-1185">Reference proteome</keyword>
<keyword evidence="1" id="KW-0479">Metal-binding</keyword>
<dbReference type="InterPro" id="IPR002227">
    <property type="entry name" value="Tyrosinase_Cu-bd"/>
</dbReference>
<dbReference type="GO" id="GO:0016491">
    <property type="term" value="F:oxidoreductase activity"/>
    <property type="evidence" value="ECO:0007669"/>
    <property type="project" value="UniProtKB-KW"/>
</dbReference>
<feature type="signal peptide" evidence="3">
    <location>
        <begin position="1"/>
        <end position="19"/>
    </location>
</feature>
<dbReference type="InterPro" id="IPR050316">
    <property type="entry name" value="Tyrosinase/Hemocyanin"/>
</dbReference>
<accession>A0A6A5VP72</accession>
<dbReference type="AlphaFoldDB" id="A0A6A5VP72"/>
<sequence>MHLFHTATVQLLAAWLVIAAPVGCNASTIDIDAATNPVDALAQLQQHAYETLKQREGVSKRTPKGCSLVNTVAYINAVKCLQTLPSKSDPAWALAAKTRFDDFVAIHVNKTMYIHGNGLFLTCHRYFVWSYEQALRNECGYTGYQPYWNWFARTDDIYKSPVFDGSDASMGGDGVFFSHNGSLAGARTIFIPSSAGGGCIESGPFVNVQANIGPISPGMHTSGHYTMGGDPTDLYSFVNDPAFWLHHTMLDHIYWVWQVLHPAEAEKVVGTLTLQNKPPTRDATVDEELELGSMGRRGGLGLCLIRWVGRRCVISMHEYVWYTF</sequence>
<dbReference type="PANTHER" id="PTHR11474">
    <property type="entry name" value="TYROSINASE FAMILY MEMBER"/>
    <property type="match status" value="1"/>
</dbReference>
<evidence type="ECO:0000313" key="6">
    <source>
        <dbReference type="Proteomes" id="UP000800036"/>
    </source>
</evidence>
<dbReference type="Proteomes" id="UP000800036">
    <property type="component" value="Unassembled WGS sequence"/>
</dbReference>
<evidence type="ECO:0000256" key="1">
    <source>
        <dbReference type="ARBA" id="ARBA00022723"/>
    </source>
</evidence>
<dbReference type="Gene3D" id="1.10.1280.10">
    <property type="entry name" value="Di-copper center containing domain from catechol oxidase"/>
    <property type="match status" value="2"/>
</dbReference>
<dbReference type="PROSITE" id="PS00498">
    <property type="entry name" value="TYROSINASE_2"/>
    <property type="match status" value="1"/>
</dbReference>
<evidence type="ECO:0000256" key="3">
    <source>
        <dbReference type="SAM" id="SignalP"/>
    </source>
</evidence>
<dbReference type="OrthoDB" id="6132182at2759"/>
<evidence type="ECO:0000259" key="4">
    <source>
        <dbReference type="PROSITE" id="PS00498"/>
    </source>
</evidence>
<dbReference type="PANTHER" id="PTHR11474:SF125">
    <property type="entry name" value="N-ACETYL-6-HYDROXYTRYPTOPHAN OXIDASE IVOB-RELATED"/>
    <property type="match status" value="1"/>
</dbReference>
<feature type="domain" description="Tyrosinase copper-binding" evidence="4">
    <location>
        <begin position="240"/>
        <end position="251"/>
    </location>
</feature>
<dbReference type="GO" id="GO:0046872">
    <property type="term" value="F:metal ion binding"/>
    <property type="evidence" value="ECO:0007669"/>
    <property type="project" value="UniProtKB-KW"/>
</dbReference>
<keyword evidence="2" id="KW-0560">Oxidoreductase</keyword>
<evidence type="ECO:0000256" key="2">
    <source>
        <dbReference type="ARBA" id="ARBA00023002"/>
    </source>
</evidence>
<dbReference type="Pfam" id="PF00264">
    <property type="entry name" value="Tyrosinase"/>
    <property type="match status" value="2"/>
</dbReference>
<dbReference type="SUPFAM" id="SSF48056">
    <property type="entry name" value="Di-copper centre-containing domain"/>
    <property type="match status" value="1"/>
</dbReference>
<feature type="chain" id="PRO_5025421479" evidence="3">
    <location>
        <begin position="20"/>
        <end position="324"/>
    </location>
</feature>
<organism evidence="5 6">
    <name type="scientific">Bimuria novae-zelandiae CBS 107.79</name>
    <dbReference type="NCBI Taxonomy" id="1447943"/>
    <lineage>
        <taxon>Eukaryota</taxon>
        <taxon>Fungi</taxon>
        <taxon>Dikarya</taxon>
        <taxon>Ascomycota</taxon>
        <taxon>Pezizomycotina</taxon>
        <taxon>Dothideomycetes</taxon>
        <taxon>Pleosporomycetidae</taxon>
        <taxon>Pleosporales</taxon>
        <taxon>Massarineae</taxon>
        <taxon>Didymosphaeriaceae</taxon>
        <taxon>Bimuria</taxon>
    </lineage>
</organism>
<dbReference type="EMBL" id="ML976658">
    <property type="protein sequence ID" value="KAF1979134.1"/>
    <property type="molecule type" value="Genomic_DNA"/>
</dbReference>
<dbReference type="PRINTS" id="PR00092">
    <property type="entry name" value="TYROSINASE"/>
</dbReference>
<reference evidence="5" key="1">
    <citation type="journal article" date="2020" name="Stud. Mycol.">
        <title>101 Dothideomycetes genomes: a test case for predicting lifestyles and emergence of pathogens.</title>
        <authorList>
            <person name="Haridas S."/>
            <person name="Albert R."/>
            <person name="Binder M."/>
            <person name="Bloem J."/>
            <person name="Labutti K."/>
            <person name="Salamov A."/>
            <person name="Andreopoulos B."/>
            <person name="Baker S."/>
            <person name="Barry K."/>
            <person name="Bills G."/>
            <person name="Bluhm B."/>
            <person name="Cannon C."/>
            <person name="Castanera R."/>
            <person name="Culley D."/>
            <person name="Daum C."/>
            <person name="Ezra D."/>
            <person name="Gonzalez J."/>
            <person name="Henrissat B."/>
            <person name="Kuo A."/>
            <person name="Liang C."/>
            <person name="Lipzen A."/>
            <person name="Lutzoni F."/>
            <person name="Magnuson J."/>
            <person name="Mondo S."/>
            <person name="Nolan M."/>
            <person name="Ohm R."/>
            <person name="Pangilinan J."/>
            <person name="Park H.-J."/>
            <person name="Ramirez L."/>
            <person name="Alfaro M."/>
            <person name="Sun H."/>
            <person name="Tritt A."/>
            <person name="Yoshinaga Y."/>
            <person name="Zwiers L.-H."/>
            <person name="Turgeon B."/>
            <person name="Goodwin S."/>
            <person name="Spatafora J."/>
            <person name="Crous P."/>
            <person name="Grigoriev I."/>
        </authorList>
    </citation>
    <scope>NUCLEOTIDE SEQUENCE</scope>
    <source>
        <strain evidence="5">CBS 107.79</strain>
    </source>
</reference>
<proteinExistence type="predicted"/>
<dbReference type="InterPro" id="IPR008922">
    <property type="entry name" value="Di-copper_centre_dom_sf"/>
</dbReference>